<accession>A0AAN5C951</accession>
<evidence type="ECO:0000313" key="2">
    <source>
        <dbReference type="EMBL" id="GMR35315.1"/>
    </source>
</evidence>
<reference evidence="3" key="1">
    <citation type="submission" date="2022-10" db="EMBL/GenBank/DDBJ databases">
        <title>Genome assembly of Pristionchus species.</title>
        <authorList>
            <person name="Yoshida K."/>
            <person name="Sommer R.J."/>
        </authorList>
    </citation>
    <scope>NUCLEOTIDE SEQUENCE [LARGE SCALE GENOMIC DNA]</scope>
    <source>
        <strain evidence="3">RS5460</strain>
    </source>
</reference>
<keyword evidence="3" id="KW-1185">Reference proteome</keyword>
<keyword evidence="1" id="KW-1133">Transmembrane helix</keyword>
<feature type="transmembrane region" description="Helical" evidence="1">
    <location>
        <begin position="12"/>
        <end position="29"/>
    </location>
</feature>
<dbReference type="Proteomes" id="UP001328107">
    <property type="component" value="Unassembled WGS sequence"/>
</dbReference>
<keyword evidence="1" id="KW-0812">Transmembrane</keyword>
<evidence type="ECO:0000256" key="1">
    <source>
        <dbReference type="SAM" id="Phobius"/>
    </source>
</evidence>
<feature type="non-terminal residue" evidence="2">
    <location>
        <position position="116"/>
    </location>
</feature>
<organism evidence="2 3">
    <name type="scientific">Pristionchus mayeri</name>
    <dbReference type="NCBI Taxonomy" id="1317129"/>
    <lineage>
        <taxon>Eukaryota</taxon>
        <taxon>Metazoa</taxon>
        <taxon>Ecdysozoa</taxon>
        <taxon>Nematoda</taxon>
        <taxon>Chromadorea</taxon>
        <taxon>Rhabditida</taxon>
        <taxon>Rhabditina</taxon>
        <taxon>Diplogasteromorpha</taxon>
        <taxon>Diplogasteroidea</taxon>
        <taxon>Neodiplogasteridae</taxon>
        <taxon>Pristionchus</taxon>
    </lineage>
</organism>
<feature type="transmembrane region" description="Helical" evidence="1">
    <location>
        <begin position="41"/>
        <end position="63"/>
    </location>
</feature>
<sequence>FTITIDNVYPYAVEPILSLCYASLLICIVRSPNRELSSAYYIFFVAVGIAGISNVAVILPFGLNTRFLKWSLRWEYPMCLFEYLSHVFGTAHTFGKFATILTRVTAILYERDTVET</sequence>
<dbReference type="EMBL" id="BTRK01000002">
    <property type="protein sequence ID" value="GMR35315.1"/>
    <property type="molecule type" value="Genomic_DNA"/>
</dbReference>
<name>A0AAN5C951_9BILA</name>
<protein>
    <submittedName>
        <fullName evidence="2">Uncharacterized protein</fullName>
    </submittedName>
</protein>
<keyword evidence="1" id="KW-0472">Membrane</keyword>
<evidence type="ECO:0000313" key="3">
    <source>
        <dbReference type="Proteomes" id="UP001328107"/>
    </source>
</evidence>
<dbReference type="AlphaFoldDB" id="A0AAN5C951"/>
<gene>
    <name evidence="2" type="ORF">PMAYCL1PPCAC_05510</name>
</gene>
<comment type="caution">
    <text evidence="2">The sequence shown here is derived from an EMBL/GenBank/DDBJ whole genome shotgun (WGS) entry which is preliminary data.</text>
</comment>
<feature type="non-terminal residue" evidence="2">
    <location>
        <position position="1"/>
    </location>
</feature>
<proteinExistence type="predicted"/>